<comment type="caution">
    <text evidence="1">The sequence shown here is derived from an EMBL/GenBank/DDBJ whole genome shotgun (WGS) entry which is preliminary data.</text>
</comment>
<organism evidence="1 2">
    <name type="scientific">Trichonephila inaurata madagascariensis</name>
    <dbReference type="NCBI Taxonomy" id="2747483"/>
    <lineage>
        <taxon>Eukaryota</taxon>
        <taxon>Metazoa</taxon>
        <taxon>Ecdysozoa</taxon>
        <taxon>Arthropoda</taxon>
        <taxon>Chelicerata</taxon>
        <taxon>Arachnida</taxon>
        <taxon>Araneae</taxon>
        <taxon>Araneomorphae</taxon>
        <taxon>Entelegynae</taxon>
        <taxon>Araneoidea</taxon>
        <taxon>Nephilidae</taxon>
        <taxon>Trichonephila</taxon>
        <taxon>Trichonephila inaurata</taxon>
    </lineage>
</organism>
<proteinExistence type="predicted"/>
<evidence type="ECO:0000313" key="2">
    <source>
        <dbReference type="Proteomes" id="UP000886998"/>
    </source>
</evidence>
<dbReference type="EMBL" id="BMAV01020849">
    <property type="protein sequence ID" value="GFY74618.1"/>
    <property type="molecule type" value="Genomic_DNA"/>
</dbReference>
<sequence>MYPFAIPTLKHADVRINMEPRMTENFLRKSEENFLRRIISLFPDERLGFQARNDSPAAAILQKSDAFLFLVLPAIENSIKDEGVKLSGFHLTPMIISPISEKSKSMAFHDLK</sequence>
<dbReference type="Proteomes" id="UP000886998">
    <property type="component" value="Unassembled WGS sequence"/>
</dbReference>
<reference evidence="1" key="1">
    <citation type="submission" date="2020-08" db="EMBL/GenBank/DDBJ databases">
        <title>Multicomponent nature underlies the extraordinary mechanical properties of spider dragline silk.</title>
        <authorList>
            <person name="Kono N."/>
            <person name="Nakamura H."/>
            <person name="Mori M."/>
            <person name="Yoshida Y."/>
            <person name="Ohtoshi R."/>
            <person name="Malay A.D."/>
            <person name="Moran D.A.P."/>
            <person name="Tomita M."/>
            <person name="Numata K."/>
            <person name="Arakawa K."/>
        </authorList>
    </citation>
    <scope>NUCLEOTIDE SEQUENCE</scope>
</reference>
<name>A0A8X6YLL8_9ARAC</name>
<dbReference type="AlphaFoldDB" id="A0A8X6YLL8"/>
<gene>
    <name evidence="1" type="ORF">TNIN_345331</name>
</gene>
<evidence type="ECO:0000313" key="1">
    <source>
        <dbReference type="EMBL" id="GFY74618.1"/>
    </source>
</evidence>
<accession>A0A8X6YLL8</accession>
<keyword evidence="2" id="KW-1185">Reference proteome</keyword>
<protein>
    <submittedName>
        <fullName evidence="1">Uncharacterized protein</fullName>
    </submittedName>
</protein>